<reference evidence="10" key="1">
    <citation type="submission" date="2023-03" db="EMBL/GenBank/DDBJ databases">
        <title>Chromosome-scale reference genome and RAD-based genetic map of yellow starthistle (Centaurea solstitialis) reveal putative structural variation and QTLs associated with invader traits.</title>
        <authorList>
            <person name="Reatini B."/>
            <person name="Cang F.A."/>
            <person name="Jiang Q."/>
            <person name="Mckibben M.T.W."/>
            <person name="Barker M.S."/>
            <person name="Rieseberg L.H."/>
            <person name="Dlugosch K.M."/>
        </authorList>
    </citation>
    <scope>NUCLEOTIDE SEQUENCE</scope>
    <source>
        <strain evidence="10">CAN-66</strain>
        <tissue evidence="10">Leaf</tissue>
    </source>
</reference>
<dbReference type="PANTHER" id="PTHR22937">
    <property type="entry name" value="E3 UBIQUITIN-PROTEIN LIGASE RNF165"/>
    <property type="match status" value="1"/>
</dbReference>
<keyword evidence="5 8" id="KW-0863">Zinc-finger</keyword>
<protein>
    <recommendedName>
        <fullName evidence="2">RING-type E3 ubiquitin transferase</fullName>
        <ecNumber evidence="2">2.3.2.27</ecNumber>
    </recommendedName>
</protein>
<evidence type="ECO:0000259" key="9">
    <source>
        <dbReference type="PROSITE" id="PS50089"/>
    </source>
</evidence>
<keyword evidence="4" id="KW-0479">Metal-binding</keyword>
<dbReference type="PANTHER" id="PTHR22937:SF222">
    <property type="entry name" value="RING-TYPE E3 UBIQUITIN TRANSFERASE"/>
    <property type="match status" value="1"/>
</dbReference>
<comment type="caution">
    <text evidence="10">The sequence shown here is derived from an EMBL/GenBank/DDBJ whole genome shotgun (WGS) entry which is preliminary data.</text>
</comment>
<sequence>MDIHSSPLRIPSTPTTFYGCPCGRTIRAYSVSPIVSENNFNPEILTESLRFYRPLPYPYTWYVFEEEAAIVDTHDLQAFQETHQHPPSYASYLPQEEQEAIYIDGIGGGYFSHDESINDVDVNINMDQIMNDSFQQASEFVAFSGLTKKEISKRLRMAKYRQEGEEESEICVVCQVEFEKNERVGVLQCKHRFHPECIKEWLLRKNLCPLCKTQGLKV</sequence>
<keyword evidence="3" id="KW-0808">Transferase</keyword>
<dbReference type="AlphaFoldDB" id="A0AA38WLR1"/>
<evidence type="ECO:0000256" key="4">
    <source>
        <dbReference type="ARBA" id="ARBA00022723"/>
    </source>
</evidence>
<evidence type="ECO:0000256" key="6">
    <source>
        <dbReference type="ARBA" id="ARBA00022786"/>
    </source>
</evidence>
<evidence type="ECO:0000256" key="3">
    <source>
        <dbReference type="ARBA" id="ARBA00022679"/>
    </source>
</evidence>
<dbReference type="EMBL" id="JARYMX010000001">
    <property type="protein sequence ID" value="KAJ9565477.1"/>
    <property type="molecule type" value="Genomic_DNA"/>
</dbReference>
<dbReference type="SUPFAM" id="SSF57850">
    <property type="entry name" value="RING/U-box"/>
    <property type="match status" value="1"/>
</dbReference>
<dbReference type="Gene3D" id="3.30.40.10">
    <property type="entry name" value="Zinc/RING finger domain, C3HC4 (zinc finger)"/>
    <property type="match status" value="1"/>
</dbReference>
<evidence type="ECO:0000256" key="7">
    <source>
        <dbReference type="ARBA" id="ARBA00022833"/>
    </source>
</evidence>
<dbReference type="InterPro" id="IPR001841">
    <property type="entry name" value="Znf_RING"/>
</dbReference>
<comment type="catalytic activity">
    <reaction evidence="1">
        <text>S-ubiquitinyl-[E2 ubiquitin-conjugating enzyme]-L-cysteine + [acceptor protein]-L-lysine = [E2 ubiquitin-conjugating enzyme]-L-cysteine + N(6)-ubiquitinyl-[acceptor protein]-L-lysine.</text>
        <dbReference type="EC" id="2.3.2.27"/>
    </reaction>
</comment>
<evidence type="ECO:0000256" key="8">
    <source>
        <dbReference type="PROSITE-ProRule" id="PRU00175"/>
    </source>
</evidence>
<dbReference type="Pfam" id="PF13639">
    <property type="entry name" value="zf-RING_2"/>
    <property type="match status" value="1"/>
</dbReference>
<evidence type="ECO:0000256" key="2">
    <source>
        <dbReference type="ARBA" id="ARBA00012483"/>
    </source>
</evidence>
<dbReference type="GO" id="GO:0008270">
    <property type="term" value="F:zinc ion binding"/>
    <property type="evidence" value="ECO:0007669"/>
    <property type="project" value="UniProtKB-KW"/>
</dbReference>
<dbReference type="InterPro" id="IPR045191">
    <property type="entry name" value="MBR1/2-like"/>
</dbReference>
<organism evidence="10 11">
    <name type="scientific">Centaurea solstitialis</name>
    <name type="common">yellow star-thistle</name>
    <dbReference type="NCBI Taxonomy" id="347529"/>
    <lineage>
        <taxon>Eukaryota</taxon>
        <taxon>Viridiplantae</taxon>
        <taxon>Streptophyta</taxon>
        <taxon>Embryophyta</taxon>
        <taxon>Tracheophyta</taxon>
        <taxon>Spermatophyta</taxon>
        <taxon>Magnoliopsida</taxon>
        <taxon>eudicotyledons</taxon>
        <taxon>Gunneridae</taxon>
        <taxon>Pentapetalae</taxon>
        <taxon>asterids</taxon>
        <taxon>campanulids</taxon>
        <taxon>Asterales</taxon>
        <taxon>Asteraceae</taxon>
        <taxon>Carduoideae</taxon>
        <taxon>Cardueae</taxon>
        <taxon>Centaureinae</taxon>
        <taxon>Centaurea</taxon>
    </lineage>
</organism>
<dbReference type="InterPro" id="IPR013083">
    <property type="entry name" value="Znf_RING/FYVE/PHD"/>
</dbReference>
<accession>A0AA38WLR1</accession>
<dbReference type="GO" id="GO:0005634">
    <property type="term" value="C:nucleus"/>
    <property type="evidence" value="ECO:0007669"/>
    <property type="project" value="TreeGrafter"/>
</dbReference>
<evidence type="ECO:0000256" key="5">
    <source>
        <dbReference type="ARBA" id="ARBA00022771"/>
    </source>
</evidence>
<gene>
    <name evidence="10" type="ORF">OSB04_001443</name>
</gene>
<keyword evidence="7" id="KW-0862">Zinc</keyword>
<dbReference type="SMART" id="SM00184">
    <property type="entry name" value="RING"/>
    <property type="match status" value="1"/>
</dbReference>
<dbReference type="PROSITE" id="PS50089">
    <property type="entry name" value="ZF_RING_2"/>
    <property type="match status" value="1"/>
</dbReference>
<dbReference type="Proteomes" id="UP001172457">
    <property type="component" value="Chromosome 1"/>
</dbReference>
<keyword evidence="6" id="KW-0833">Ubl conjugation pathway</keyword>
<evidence type="ECO:0000256" key="1">
    <source>
        <dbReference type="ARBA" id="ARBA00000900"/>
    </source>
</evidence>
<proteinExistence type="predicted"/>
<evidence type="ECO:0000313" key="10">
    <source>
        <dbReference type="EMBL" id="KAJ9565477.1"/>
    </source>
</evidence>
<feature type="domain" description="RING-type" evidence="9">
    <location>
        <begin position="171"/>
        <end position="212"/>
    </location>
</feature>
<keyword evidence="11" id="KW-1185">Reference proteome</keyword>
<name>A0AA38WLR1_9ASTR</name>
<dbReference type="GO" id="GO:0061630">
    <property type="term" value="F:ubiquitin protein ligase activity"/>
    <property type="evidence" value="ECO:0007669"/>
    <property type="project" value="UniProtKB-EC"/>
</dbReference>
<evidence type="ECO:0000313" key="11">
    <source>
        <dbReference type="Proteomes" id="UP001172457"/>
    </source>
</evidence>
<dbReference type="EC" id="2.3.2.27" evidence="2"/>